<evidence type="ECO:0000256" key="2">
    <source>
        <dbReference type="ARBA" id="ARBA00023315"/>
    </source>
</evidence>
<name>A0ABX9KE97_9FUSO</name>
<proteinExistence type="predicted"/>
<sequence>MVEIFDISYAEVEIIRDLWEKNRQYHEKNSEYFKESYHLIRFDERIQAFSGFNEENMKISVVKNKDEYIGYCISVIDGRKGELETLHVDETHREKGLGRELVDKHLQWMDQKKCQAIGVTVSQENETAIGFYKKLGFYPNTLYMQKK</sequence>
<dbReference type="InterPro" id="IPR000182">
    <property type="entry name" value="GNAT_dom"/>
</dbReference>
<dbReference type="RefSeq" id="WP_114643222.1">
    <property type="nucleotide sequence ID" value="NZ_JAACIO010000024.1"/>
</dbReference>
<protein>
    <submittedName>
        <fullName evidence="4">GNAT family N-acetyltransferase</fullName>
    </submittedName>
</protein>
<evidence type="ECO:0000259" key="3">
    <source>
        <dbReference type="PROSITE" id="PS51186"/>
    </source>
</evidence>
<keyword evidence="5" id="KW-1185">Reference proteome</keyword>
<dbReference type="InterPro" id="IPR016181">
    <property type="entry name" value="Acyl_CoA_acyltransferase"/>
</dbReference>
<dbReference type="EMBL" id="QUAJ01000026">
    <property type="protein sequence ID" value="REI40000.1"/>
    <property type="molecule type" value="Genomic_DNA"/>
</dbReference>
<dbReference type="InterPro" id="IPR050680">
    <property type="entry name" value="YpeA/RimI_acetyltransf"/>
</dbReference>
<accession>A0ABX9KE97</accession>
<keyword evidence="1" id="KW-0808">Transferase</keyword>
<keyword evidence="2" id="KW-0012">Acyltransferase</keyword>
<dbReference type="CDD" id="cd04301">
    <property type="entry name" value="NAT_SF"/>
    <property type="match status" value="1"/>
</dbReference>
<evidence type="ECO:0000313" key="5">
    <source>
        <dbReference type="Proteomes" id="UP000263486"/>
    </source>
</evidence>
<evidence type="ECO:0000313" key="4">
    <source>
        <dbReference type="EMBL" id="REI40000.1"/>
    </source>
</evidence>
<dbReference type="Gene3D" id="3.40.630.30">
    <property type="match status" value="1"/>
</dbReference>
<dbReference type="Pfam" id="PF00583">
    <property type="entry name" value="Acetyltransf_1"/>
    <property type="match status" value="1"/>
</dbReference>
<organism evidence="4 5">
    <name type="scientific">Psychrilyobacter piezotolerans</name>
    <dbReference type="NCBI Taxonomy" id="2293438"/>
    <lineage>
        <taxon>Bacteria</taxon>
        <taxon>Fusobacteriati</taxon>
        <taxon>Fusobacteriota</taxon>
        <taxon>Fusobacteriia</taxon>
        <taxon>Fusobacteriales</taxon>
        <taxon>Fusobacteriaceae</taxon>
        <taxon>Psychrilyobacter</taxon>
    </lineage>
</organism>
<evidence type="ECO:0000256" key="1">
    <source>
        <dbReference type="ARBA" id="ARBA00022679"/>
    </source>
</evidence>
<dbReference type="PROSITE" id="PS51186">
    <property type="entry name" value="GNAT"/>
    <property type="match status" value="1"/>
</dbReference>
<feature type="domain" description="N-acetyltransferase" evidence="3">
    <location>
        <begin position="13"/>
        <end position="147"/>
    </location>
</feature>
<comment type="caution">
    <text evidence="4">The sequence shown here is derived from an EMBL/GenBank/DDBJ whole genome shotgun (WGS) entry which is preliminary data.</text>
</comment>
<gene>
    <name evidence="4" type="ORF">DYH56_12545</name>
</gene>
<dbReference type="PANTHER" id="PTHR43420">
    <property type="entry name" value="ACETYLTRANSFERASE"/>
    <property type="match status" value="1"/>
</dbReference>
<reference evidence="4 5" key="1">
    <citation type="submission" date="2018-08" db="EMBL/GenBank/DDBJ databases">
        <title>Draft genome sequence of Psychrilyobacter sp. strain SD5 isolated from Black Sea water.</title>
        <authorList>
            <person name="Yadav S."/>
            <person name="Villanueva L."/>
            <person name="Damste J.S.S."/>
        </authorList>
    </citation>
    <scope>NUCLEOTIDE SEQUENCE [LARGE SCALE GENOMIC DNA]</scope>
    <source>
        <strain evidence="4 5">SD5</strain>
    </source>
</reference>
<dbReference type="Proteomes" id="UP000263486">
    <property type="component" value="Unassembled WGS sequence"/>
</dbReference>
<dbReference type="SUPFAM" id="SSF55729">
    <property type="entry name" value="Acyl-CoA N-acyltransferases (Nat)"/>
    <property type="match status" value="1"/>
</dbReference>